<evidence type="ECO:0000256" key="1">
    <source>
        <dbReference type="SAM" id="MobiDB-lite"/>
    </source>
</evidence>
<dbReference type="Proteomes" id="UP000001635">
    <property type="component" value="Chromosome"/>
</dbReference>
<evidence type="ECO:0000313" key="4">
    <source>
        <dbReference type="Proteomes" id="UP000001635"/>
    </source>
</evidence>
<dbReference type="Gene3D" id="3.40.1440.10">
    <property type="entry name" value="GIY-YIG endonuclease"/>
    <property type="match status" value="1"/>
</dbReference>
<accession>G0J3V6</accession>
<dbReference type="Pfam" id="PF01541">
    <property type="entry name" value="GIY-YIG"/>
    <property type="match status" value="1"/>
</dbReference>
<feature type="compositionally biased region" description="Basic and acidic residues" evidence="1">
    <location>
        <begin position="1"/>
        <end position="15"/>
    </location>
</feature>
<dbReference type="PROSITE" id="PS50164">
    <property type="entry name" value="GIY_YIG"/>
    <property type="match status" value="1"/>
</dbReference>
<organism evidence="3 4">
    <name type="scientific">Cyclobacterium marinum (strain ATCC 25205 / DSM 745 / LMG 13164 / NCIMB 1802)</name>
    <name type="common">Flectobacillus marinus</name>
    <dbReference type="NCBI Taxonomy" id="880070"/>
    <lineage>
        <taxon>Bacteria</taxon>
        <taxon>Pseudomonadati</taxon>
        <taxon>Bacteroidota</taxon>
        <taxon>Cytophagia</taxon>
        <taxon>Cytophagales</taxon>
        <taxon>Cyclobacteriaceae</taxon>
        <taxon>Cyclobacterium</taxon>
    </lineage>
</organism>
<protein>
    <submittedName>
        <fullName evidence="3">Excinuclease ABC C subunit domain protein</fullName>
    </submittedName>
</protein>
<feature type="region of interest" description="Disordered" evidence="1">
    <location>
        <begin position="1"/>
        <end position="28"/>
    </location>
</feature>
<dbReference type="RefSeq" id="WP_014020223.1">
    <property type="nucleotide sequence ID" value="NC_015914.1"/>
</dbReference>
<dbReference type="InterPro" id="IPR000305">
    <property type="entry name" value="GIY-YIG_endonuc"/>
</dbReference>
<evidence type="ECO:0000259" key="2">
    <source>
        <dbReference type="PROSITE" id="PS50164"/>
    </source>
</evidence>
<dbReference type="HOGENOM" id="CLU_2011464_0_0_10"/>
<dbReference type="InterPro" id="IPR035901">
    <property type="entry name" value="GIY-YIG_endonuc_sf"/>
</dbReference>
<dbReference type="eggNOG" id="COG2827">
    <property type="taxonomic scope" value="Bacteria"/>
</dbReference>
<gene>
    <name evidence="3" type="ordered locus">Cycma_2185</name>
</gene>
<name>G0J3V6_CYCMS</name>
<keyword evidence="4" id="KW-1185">Reference proteome</keyword>
<evidence type="ECO:0000313" key="3">
    <source>
        <dbReference type="EMBL" id="AEL25930.1"/>
    </source>
</evidence>
<dbReference type="AlphaFoldDB" id="G0J3V6"/>
<reference evidence="4" key="1">
    <citation type="submission" date="2011-07" db="EMBL/GenBank/DDBJ databases">
        <title>The complete genome of Cyclobacterium marinum DSM 745.</title>
        <authorList>
            <person name="Lucas S."/>
            <person name="Han J."/>
            <person name="Lapidus A."/>
            <person name="Bruce D."/>
            <person name="Goodwin L."/>
            <person name="Pitluck S."/>
            <person name="Peters L."/>
            <person name="Kyrpides N."/>
            <person name="Mavromatis K."/>
            <person name="Ivanova N."/>
            <person name="Ovchinnikova G."/>
            <person name="Chertkov O."/>
            <person name="Detter J.C."/>
            <person name="Tapia R."/>
            <person name="Han C."/>
            <person name="Land M."/>
            <person name="Hauser L."/>
            <person name="Markowitz V."/>
            <person name="Cheng J.-F."/>
            <person name="Hugenholtz P."/>
            <person name="Woyke T."/>
            <person name="Wu D."/>
            <person name="Tindall B."/>
            <person name="Schuetze A."/>
            <person name="Brambilla E."/>
            <person name="Klenk H.-P."/>
            <person name="Eisen J.A."/>
        </authorList>
    </citation>
    <scope>NUCLEOTIDE SEQUENCE [LARGE SCALE GENOMIC DNA]</scope>
    <source>
        <strain evidence="4">ATCC 25205 / DSM 745 / LMG 13164 / NCIMB 1802</strain>
    </source>
</reference>
<dbReference type="STRING" id="880070.Cycma_2185"/>
<proteinExistence type="predicted"/>
<feature type="domain" description="GIY-YIG" evidence="2">
    <location>
        <begin position="37"/>
        <end position="123"/>
    </location>
</feature>
<dbReference type="KEGG" id="cmr:Cycma_2185"/>
<dbReference type="SUPFAM" id="SSF82771">
    <property type="entry name" value="GIY-YIG endonuclease"/>
    <property type="match status" value="1"/>
</dbReference>
<dbReference type="EMBL" id="CP002955">
    <property type="protein sequence ID" value="AEL25930.1"/>
    <property type="molecule type" value="Genomic_DNA"/>
</dbReference>
<sequence>MDREGSLVRLSRDQSESGSPRGGAKASTDSVGFFVMDQYYVYILYSELIDKFYVGQTGDIDKRLLFHNDSQRNNIWTKRGIPWVLKKAIPFNSRAEALKAEKFIKSQKSRKVILDIIQNGYNK</sequence>
<dbReference type="CDD" id="cd10449">
    <property type="entry name" value="GIY-YIG_SLX1_like"/>
    <property type="match status" value="1"/>
</dbReference>